<organism evidence="3 4">
    <name type="scientific">Methylobacterium pseudosasicola</name>
    <dbReference type="NCBI Taxonomy" id="582667"/>
    <lineage>
        <taxon>Bacteria</taxon>
        <taxon>Pseudomonadati</taxon>
        <taxon>Pseudomonadota</taxon>
        <taxon>Alphaproteobacteria</taxon>
        <taxon>Hyphomicrobiales</taxon>
        <taxon>Methylobacteriaceae</taxon>
        <taxon>Methylobacterium</taxon>
    </lineage>
</organism>
<dbReference type="EMBL" id="FOTK01000002">
    <property type="protein sequence ID" value="SFL26851.1"/>
    <property type="molecule type" value="Genomic_DNA"/>
</dbReference>
<dbReference type="PROSITE" id="PS50234">
    <property type="entry name" value="VWFA"/>
    <property type="match status" value="1"/>
</dbReference>
<dbReference type="Pfam" id="PF13519">
    <property type="entry name" value="VWA_2"/>
    <property type="match status" value="1"/>
</dbReference>
<reference evidence="4" key="1">
    <citation type="submission" date="2016-10" db="EMBL/GenBank/DDBJ databases">
        <authorList>
            <person name="Varghese N."/>
            <person name="Submissions S."/>
        </authorList>
    </citation>
    <scope>NUCLEOTIDE SEQUENCE [LARGE SCALE GENOMIC DNA]</scope>
    <source>
        <strain evidence="4">BL36</strain>
    </source>
</reference>
<dbReference type="Gene3D" id="3.40.50.300">
    <property type="entry name" value="P-loop containing nucleotide triphosphate hydrolases"/>
    <property type="match status" value="1"/>
</dbReference>
<feature type="compositionally biased region" description="Pro residues" evidence="1">
    <location>
        <begin position="1"/>
        <end position="11"/>
    </location>
</feature>
<dbReference type="SMART" id="SM00327">
    <property type="entry name" value="VWA"/>
    <property type="match status" value="1"/>
</dbReference>
<dbReference type="NCBIfam" id="NF009943">
    <property type="entry name" value="PRK13406.1"/>
    <property type="match status" value="1"/>
</dbReference>
<dbReference type="PANTHER" id="PTHR43473">
    <property type="entry name" value="MAGNESIUM-CHELATASE SUBUNIT CHLD, CHLOROPLASTIC"/>
    <property type="match status" value="1"/>
</dbReference>
<dbReference type="SUPFAM" id="SSF52540">
    <property type="entry name" value="P-loop containing nucleoside triphosphate hydrolases"/>
    <property type="match status" value="1"/>
</dbReference>
<feature type="region of interest" description="Disordered" evidence="1">
    <location>
        <begin position="1"/>
        <end position="67"/>
    </location>
</feature>
<evidence type="ECO:0000313" key="3">
    <source>
        <dbReference type="EMBL" id="SFL26851.1"/>
    </source>
</evidence>
<dbReference type="Proteomes" id="UP000199048">
    <property type="component" value="Unassembled WGS sequence"/>
</dbReference>
<feature type="region of interest" description="Disordered" evidence="1">
    <location>
        <begin position="371"/>
        <end position="391"/>
    </location>
</feature>
<dbReference type="SUPFAM" id="SSF53300">
    <property type="entry name" value="vWA-like"/>
    <property type="match status" value="1"/>
</dbReference>
<accession>A0A1I4GCF9</accession>
<feature type="domain" description="VWFA" evidence="2">
    <location>
        <begin position="439"/>
        <end position="618"/>
    </location>
</feature>
<evidence type="ECO:0000256" key="1">
    <source>
        <dbReference type="SAM" id="MobiDB-lite"/>
    </source>
</evidence>
<evidence type="ECO:0000313" key="4">
    <source>
        <dbReference type="Proteomes" id="UP000199048"/>
    </source>
</evidence>
<dbReference type="InterPro" id="IPR027417">
    <property type="entry name" value="P-loop_NTPase"/>
</dbReference>
<keyword evidence="4" id="KW-1185">Reference proteome</keyword>
<dbReference type="Pfam" id="PF17863">
    <property type="entry name" value="AAA_lid_2"/>
    <property type="match status" value="1"/>
</dbReference>
<dbReference type="InterPro" id="IPR041628">
    <property type="entry name" value="ChlI/MoxR_AAA_lid"/>
</dbReference>
<dbReference type="PANTHER" id="PTHR43473:SF2">
    <property type="entry name" value="MAGNESIUM-CHELATASE SUBUNIT CHLD, CHLOROPLASTIC"/>
    <property type="match status" value="1"/>
</dbReference>
<proteinExistence type="predicted"/>
<gene>
    <name evidence="3" type="ORF">SAMN05192568_1002295</name>
</gene>
<name>A0A1I4GCF9_9HYPH</name>
<evidence type="ECO:0000259" key="2">
    <source>
        <dbReference type="PROSITE" id="PS50234"/>
    </source>
</evidence>
<dbReference type="InterPro" id="IPR002035">
    <property type="entry name" value="VWF_A"/>
</dbReference>
<dbReference type="AlphaFoldDB" id="A0A1I4GCF9"/>
<dbReference type="STRING" id="582667.SAMN05192568_1002295"/>
<dbReference type="InterPro" id="IPR036465">
    <property type="entry name" value="vWFA_dom_sf"/>
</dbReference>
<protein>
    <submittedName>
        <fullName evidence="3">Magnesium chelatase subunit D</fullName>
    </submittedName>
</protein>
<sequence length="618" mass="63079">MTGPGPLPPPSAGEGTLRSRGGEGQRDGSGYAARRDLSGSVAPLSRPSLTREPPSPAEGGGKAEAPQNIWPDALRAARLLAADPHGFGGAVVRAGRGPVRERWLDDLRAMLPPGTPWRRLPPGIGDDSLLGGLDLAATLAAGRPVARAGLLAEADGGLIVVPMAERLPPGIAARLSAALDTGTAAEHPARFGLVLLDEGEGDEIVADALADRLAFRLDMSGVGIADCEAPAVAADTNPGPPETDPLGSLCRLADALGVASLRGPILAARVARALAAEGPIGTDAITAAARLVLAPRATRLPTPEEVTSEETEAPPPPPAEDGPTEDATDPAPADAAEDRVLEAVRAAIPANLLDQLLAGGVRLSAAKAGRVGQPAAARTGRPIGSRRGDPRRGRLDLLATLRAAAPWQPLRRVAGETRPIVVRRDDLRIRVLRQRTETTTVFCVDASGSAALERLAEAKGAVELLLAEAYVRRDRVALVAFRGAGAELILPPTRSLTRAKRGLSGLPGGGGTPLAAGIDAALKVALGVRRSGSRPVIVLLTDGRANVARSGEGSRARAGAEALQAARALRAAGLPALVIDTGARGEGARAVADAMAARYLMLPRADAGLLSAAVRAAL</sequence>
<feature type="region of interest" description="Disordered" evidence="1">
    <location>
        <begin position="298"/>
        <end position="335"/>
    </location>
</feature>
<dbReference type="Gene3D" id="1.10.8.80">
    <property type="entry name" value="Magnesium chelatase subunit I, C-Terminal domain"/>
    <property type="match status" value="1"/>
</dbReference>
<dbReference type="Gene3D" id="3.40.50.410">
    <property type="entry name" value="von Willebrand factor, type A domain"/>
    <property type="match status" value="1"/>
</dbReference>